<dbReference type="InterPro" id="IPR024932">
    <property type="entry name" value="ApbE"/>
</dbReference>
<dbReference type="EMBL" id="SJDT01000007">
    <property type="protein sequence ID" value="TBW20835.1"/>
    <property type="molecule type" value="Genomic_DNA"/>
</dbReference>
<evidence type="ECO:0000256" key="9">
    <source>
        <dbReference type="ARBA" id="ARBA00031306"/>
    </source>
</evidence>
<dbReference type="AlphaFoldDB" id="A0A4Q9UYT5"/>
<dbReference type="Proteomes" id="UP000293036">
    <property type="component" value="Unassembled WGS sequence"/>
</dbReference>
<dbReference type="GO" id="GO:0046872">
    <property type="term" value="F:metal ion binding"/>
    <property type="evidence" value="ECO:0007669"/>
    <property type="project" value="UniProtKB-KW"/>
</dbReference>
<keyword evidence="4" id="KW-0285">Flavoprotein</keyword>
<dbReference type="EC" id="2.7.1.180" evidence="2"/>
<evidence type="ECO:0000313" key="12">
    <source>
        <dbReference type="Proteomes" id="UP000293036"/>
    </source>
</evidence>
<proteinExistence type="predicted"/>
<keyword evidence="12" id="KW-1185">Reference proteome</keyword>
<dbReference type="Pfam" id="PF02424">
    <property type="entry name" value="ApbE"/>
    <property type="match status" value="1"/>
</dbReference>
<evidence type="ECO:0000256" key="10">
    <source>
        <dbReference type="ARBA" id="ARBA00048540"/>
    </source>
</evidence>
<evidence type="ECO:0000256" key="2">
    <source>
        <dbReference type="ARBA" id="ARBA00011955"/>
    </source>
</evidence>
<dbReference type="PANTHER" id="PTHR30040">
    <property type="entry name" value="THIAMINE BIOSYNTHESIS LIPOPROTEIN APBE"/>
    <property type="match status" value="1"/>
</dbReference>
<comment type="caution">
    <text evidence="11">The sequence shown here is derived from an EMBL/GenBank/DDBJ whole genome shotgun (WGS) entry which is preliminary data.</text>
</comment>
<protein>
    <recommendedName>
        <fullName evidence="3">FAD:protein FMN transferase</fullName>
        <ecNumber evidence="2">2.7.1.180</ecNumber>
    </recommendedName>
    <alternativeName>
        <fullName evidence="9">Flavin transferase</fullName>
    </alternativeName>
</protein>
<sequence length="301" mass="32214">MNVELFQANTRARRHREDIWGTVVTIDVRELPSSELPADSQIDRAFARCVDFMHDVDATLSTFRYDSAVTAYRSGWRKRYELNRHNRADAMLLEVIEACEWGKVATQGTFDPWAVPGGFDPSGYVKGWAAEKMALILGEHGIHNFSVNAGGDVVNRGYAGVAGDSVATETGGTGELVGEAGLYGVGGESKAESTLVPWRIGVRHPDDASAIAASFEVTNAAITTSGTYERGMHIVNPFGANGLRARSATVIGPDAGVAEIASTALVVCGREGAQWFGELGEYSAFGVDTGDTEHAWRIGAQ</sequence>
<evidence type="ECO:0000256" key="8">
    <source>
        <dbReference type="ARBA" id="ARBA00022842"/>
    </source>
</evidence>
<evidence type="ECO:0000256" key="3">
    <source>
        <dbReference type="ARBA" id="ARBA00016337"/>
    </source>
</evidence>
<keyword evidence="7" id="KW-0274">FAD</keyword>
<accession>A0A4Q9UYT5</accession>
<reference evidence="11 12" key="1">
    <citation type="submission" date="2019-02" db="EMBL/GenBank/DDBJ databases">
        <title>Arcanobacterium bovis sp. nov., isolated from the milk of a cow with mastitis.</title>
        <authorList>
            <person name="Sammra O."/>
            <person name="Foster G."/>
            <person name="Hassan A."/>
            <person name="Alssahen M."/>
            <person name="Laemmler C."/>
            <person name="Borowiak M."/>
            <person name="Malorny B."/>
            <person name="Abdulmawjood A."/>
        </authorList>
    </citation>
    <scope>NUCLEOTIDE SEQUENCE [LARGE SCALE GENOMIC DNA]</scope>
    <source>
        <strain evidence="11 12">C605018/01/1</strain>
    </source>
</reference>
<dbReference type="OrthoDB" id="3728306at2"/>
<gene>
    <name evidence="11" type="ORF">EZJ44_07865</name>
</gene>
<evidence type="ECO:0000256" key="7">
    <source>
        <dbReference type="ARBA" id="ARBA00022827"/>
    </source>
</evidence>
<dbReference type="GO" id="GO:0016740">
    <property type="term" value="F:transferase activity"/>
    <property type="evidence" value="ECO:0007669"/>
    <property type="project" value="UniProtKB-KW"/>
</dbReference>
<evidence type="ECO:0000256" key="5">
    <source>
        <dbReference type="ARBA" id="ARBA00022679"/>
    </source>
</evidence>
<organism evidence="11 12">
    <name type="scientific">Arcanobacterium bovis</name>
    <dbReference type="NCBI Taxonomy" id="2529275"/>
    <lineage>
        <taxon>Bacteria</taxon>
        <taxon>Bacillati</taxon>
        <taxon>Actinomycetota</taxon>
        <taxon>Actinomycetes</taxon>
        <taxon>Actinomycetales</taxon>
        <taxon>Actinomycetaceae</taxon>
        <taxon>Arcanobacterium</taxon>
    </lineage>
</organism>
<dbReference type="InterPro" id="IPR003374">
    <property type="entry name" value="ApbE-like_sf"/>
</dbReference>
<dbReference type="SUPFAM" id="SSF143631">
    <property type="entry name" value="ApbE-like"/>
    <property type="match status" value="2"/>
</dbReference>
<dbReference type="RefSeq" id="WP_131282142.1">
    <property type="nucleotide sequence ID" value="NZ_JBHSLR010000003.1"/>
</dbReference>
<name>A0A4Q9UYT5_9ACTO</name>
<dbReference type="PANTHER" id="PTHR30040:SF2">
    <property type="entry name" value="FAD:PROTEIN FMN TRANSFERASE"/>
    <property type="match status" value="1"/>
</dbReference>
<evidence type="ECO:0000256" key="6">
    <source>
        <dbReference type="ARBA" id="ARBA00022723"/>
    </source>
</evidence>
<keyword evidence="6" id="KW-0479">Metal-binding</keyword>
<dbReference type="Gene3D" id="3.10.520.10">
    <property type="entry name" value="ApbE-like domains"/>
    <property type="match status" value="2"/>
</dbReference>
<comment type="cofactor">
    <cofactor evidence="1">
        <name>Mg(2+)</name>
        <dbReference type="ChEBI" id="CHEBI:18420"/>
    </cofactor>
</comment>
<keyword evidence="5 11" id="KW-0808">Transferase</keyword>
<evidence type="ECO:0000313" key="11">
    <source>
        <dbReference type="EMBL" id="TBW20835.1"/>
    </source>
</evidence>
<keyword evidence="8" id="KW-0460">Magnesium</keyword>
<comment type="catalytic activity">
    <reaction evidence="10">
        <text>L-threonyl-[protein] + FAD = FMN-L-threonyl-[protein] + AMP + H(+)</text>
        <dbReference type="Rhea" id="RHEA:36847"/>
        <dbReference type="Rhea" id="RHEA-COMP:11060"/>
        <dbReference type="Rhea" id="RHEA-COMP:11061"/>
        <dbReference type="ChEBI" id="CHEBI:15378"/>
        <dbReference type="ChEBI" id="CHEBI:30013"/>
        <dbReference type="ChEBI" id="CHEBI:57692"/>
        <dbReference type="ChEBI" id="CHEBI:74257"/>
        <dbReference type="ChEBI" id="CHEBI:456215"/>
        <dbReference type="EC" id="2.7.1.180"/>
    </reaction>
</comment>
<evidence type="ECO:0000256" key="1">
    <source>
        <dbReference type="ARBA" id="ARBA00001946"/>
    </source>
</evidence>
<evidence type="ECO:0000256" key="4">
    <source>
        <dbReference type="ARBA" id="ARBA00022630"/>
    </source>
</evidence>